<sequence>MITSIRSGLIFIILITILTGCGGLSDKEEQDYYQRAIPIGQEYFKKYYDVEVEFTEFYINIPMSSTMVLKGYPKGDPQTKISLSFYLPSLEIETAGGSGEFIEKRKREAEVNSK</sequence>
<name>A0AAP5H3H4_PAEAM</name>
<evidence type="ECO:0000313" key="2">
    <source>
        <dbReference type="Proteomes" id="UP001254832"/>
    </source>
</evidence>
<dbReference type="AlphaFoldDB" id="A0AAP5H3H4"/>
<dbReference type="PROSITE" id="PS51257">
    <property type="entry name" value="PROKAR_LIPOPROTEIN"/>
    <property type="match status" value="1"/>
</dbReference>
<dbReference type="Proteomes" id="UP001254832">
    <property type="component" value="Unassembled WGS sequence"/>
</dbReference>
<gene>
    <name evidence="1" type="ORF">J2W91_004135</name>
</gene>
<comment type="caution">
    <text evidence="1">The sequence shown here is derived from an EMBL/GenBank/DDBJ whole genome shotgun (WGS) entry which is preliminary data.</text>
</comment>
<reference evidence="1" key="1">
    <citation type="submission" date="2023-07" db="EMBL/GenBank/DDBJ databases">
        <title>Sorghum-associated microbial communities from plants grown in Nebraska, USA.</title>
        <authorList>
            <person name="Schachtman D."/>
        </authorList>
    </citation>
    <scope>NUCLEOTIDE SEQUENCE</scope>
    <source>
        <strain evidence="1">BE80</strain>
    </source>
</reference>
<accession>A0AAP5H3H4</accession>
<evidence type="ECO:0008006" key="3">
    <source>
        <dbReference type="Google" id="ProtNLM"/>
    </source>
</evidence>
<dbReference type="EMBL" id="JAVDTR010000012">
    <property type="protein sequence ID" value="MDR6725633.1"/>
    <property type="molecule type" value="Genomic_DNA"/>
</dbReference>
<dbReference type="RefSeq" id="WP_310142985.1">
    <property type="nucleotide sequence ID" value="NZ_JAVDTR010000012.1"/>
</dbReference>
<protein>
    <recommendedName>
        <fullName evidence="3">DUF1433 domain-containing protein</fullName>
    </recommendedName>
</protein>
<organism evidence="1 2">
    <name type="scientific">Paenibacillus amylolyticus</name>
    <dbReference type="NCBI Taxonomy" id="1451"/>
    <lineage>
        <taxon>Bacteria</taxon>
        <taxon>Bacillati</taxon>
        <taxon>Bacillota</taxon>
        <taxon>Bacilli</taxon>
        <taxon>Bacillales</taxon>
        <taxon>Paenibacillaceae</taxon>
        <taxon>Paenibacillus</taxon>
    </lineage>
</organism>
<evidence type="ECO:0000313" key="1">
    <source>
        <dbReference type="EMBL" id="MDR6725633.1"/>
    </source>
</evidence>
<proteinExistence type="predicted"/>